<evidence type="ECO:0000256" key="8">
    <source>
        <dbReference type="ARBA" id="ARBA00023136"/>
    </source>
</evidence>
<keyword evidence="4" id="KW-0488">Methylation</keyword>
<sequence length="198" mass="21403">MIKKTTGFTLIELMVTIAVLAIIAGIGIPSMSNFIDNNRMNSAKDRLAAAISLARSDAITNNTITFICGLKTADASECSDTGEWKFGWMVFSDKNGNNKYDKKTDKDEGELVRVDRLSDNSIQYAIHQEAAAKTVKAIYYRPNGLAGAKIGSDSALLAKSLTISICKSSFKTALSLGMIGSAMTKKDQAKDCVEEKKN</sequence>
<dbReference type="Proteomes" id="UP001528823">
    <property type="component" value="Unassembled WGS sequence"/>
</dbReference>
<gene>
    <name evidence="13" type="ORF">ORQ98_19225</name>
</gene>
<keyword evidence="14" id="KW-1185">Reference proteome</keyword>
<feature type="transmembrane region" description="Helical" evidence="11">
    <location>
        <begin position="7"/>
        <end position="28"/>
    </location>
</feature>
<evidence type="ECO:0000259" key="12">
    <source>
        <dbReference type="Pfam" id="PF12019"/>
    </source>
</evidence>
<keyword evidence="3" id="KW-1003">Cell membrane</keyword>
<evidence type="ECO:0000256" key="6">
    <source>
        <dbReference type="ARBA" id="ARBA00022692"/>
    </source>
</evidence>
<dbReference type="Gene3D" id="3.30.700.10">
    <property type="entry name" value="Glycoprotein, Type 4 Pilin"/>
    <property type="match status" value="1"/>
</dbReference>
<reference evidence="13 14" key="1">
    <citation type="submission" date="2022-11" db="EMBL/GenBank/DDBJ databases">
        <title>Spartinivicinus poritis sp. nov., isolated from scleractinian coral Porites lutea.</title>
        <authorList>
            <person name="Zhang G."/>
            <person name="Cai L."/>
            <person name="Wei Q."/>
        </authorList>
    </citation>
    <scope>NUCLEOTIDE SEQUENCE [LARGE SCALE GENOMIC DNA]</scope>
    <source>
        <strain evidence="13 14">A2-2</strain>
    </source>
</reference>
<evidence type="ECO:0000256" key="2">
    <source>
        <dbReference type="ARBA" id="ARBA00021549"/>
    </source>
</evidence>
<evidence type="ECO:0000256" key="1">
    <source>
        <dbReference type="ARBA" id="ARBA00004377"/>
    </source>
</evidence>
<evidence type="ECO:0000256" key="5">
    <source>
        <dbReference type="ARBA" id="ARBA00022519"/>
    </source>
</evidence>
<accession>A0ABT5UCI1</accession>
<dbReference type="NCBIfam" id="TIGR02532">
    <property type="entry name" value="IV_pilin_GFxxxE"/>
    <property type="match status" value="1"/>
</dbReference>
<keyword evidence="6 11" id="KW-0812">Transmembrane</keyword>
<evidence type="ECO:0000313" key="14">
    <source>
        <dbReference type="Proteomes" id="UP001528823"/>
    </source>
</evidence>
<organism evidence="13 14">
    <name type="scientific">Spartinivicinus poritis</name>
    <dbReference type="NCBI Taxonomy" id="2994640"/>
    <lineage>
        <taxon>Bacteria</taxon>
        <taxon>Pseudomonadati</taxon>
        <taxon>Pseudomonadota</taxon>
        <taxon>Gammaproteobacteria</taxon>
        <taxon>Oceanospirillales</taxon>
        <taxon>Zooshikellaceae</taxon>
        <taxon>Spartinivicinus</taxon>
    </lineage>
</organism>
<dbReference type="InterPro" id="IPR022346">
    <property type="entry name" value="T2SS_GspH"/>
</dbReference>
<comment type="caution">
    <text evidence="13">The sequence shown here is derived from an EMBL/GenBank/DDBJ whole genome shotgun (WGS) entry which is preliminary data.</text>
</comment>
<name>A0ABT5UCI1_9GAMM</name>
<proteinExistence type="inferred from homology"/>
<comment type="similarity">
    <text evidence="9">Belongs to the GSP H family.</text>
</comment>
<dbReference type="Pfam" id="PF07963">
    <property type="entry name" value="N_methyl"/>
    <property type="match status" value="1"/>
</dbReference>
<dbReference type="EMBL" id="JAPMOU010000028">
    <property type="protein sequence ID" value="MDE1464091.1"/>
    <property type="molecule type" value="Genomic_DNA"/>
</dbReference>
<protein>
    <recommendedName>
        <fullName evidence="2">Type II secretion system protein H</fullName>
    </recommendedName>
    <alternativeName>
        <fullName evidence="10">General secretion pathway protein H</fullName>
    </alternativeName>
</protein>
<evidence type="ECO:0000256" key="4">
    <source>
        <dbReference type="ARBA" id="ARBA00022481"/>
    </source>
</evidence>
<evidence type="ECO:0000256" key="11">
    <source>
        <dbReference type="SAM" id="Phobius"/>
    </source>
</evidence>
<dbReference type="InterPro" id="IPR012902">
    <property type="entry name" value="N_methyl_site"/>
</dbReference>
<evidence type="ECO:0000256" key="3">
    <source>
        <dbReference type="ARBA" id="ARBA00022475"/>
    </source>
</evidence>
<dbReference type="SUPFAM" id="SSF54523">
    <property type="entry name" value="Pili subunits"/>
    <property type="match status" value="1"/>
</dbReference>
<dbReference type="Pfam" id="PF12019">
    <property type="entry name" value="GspH"/>
    <property type="match status" value="1"/>
</dbReference>
<evidence type="ECO:0000256" key="7">
    <source>
        <dbReference type="ARBA" id="ARBA00022989"/>
    </source>
</evidence>
<keyword evidence="8 11" id="KW-0472">Membrane</keyword>
<evidence type="ECO:0000256" key="10">
    <source>
        <dbReference type="ARBA" id="ARBA00030775"/>
    </source>
</evidence>
<keyword evidence="5" id="KW-0997">Cell inner membrane</keyword>
<keyword evidence="7 11" id="KW-1133">Transmembrane helix</keyword>
<dbReference type="InterPro" id="IPR045584">
    <property type="entry name" value="Pilin-like"/>
</dbReference>
<evidence type="ECO:0000256" key="9">
    <source>
        <dbReference type="ARBA" id="ARBA00025772"/>
    </source>
</evidence>
<evidence type="ECO:0000313" key="13">
    <source>
        <dbReference type="EMBL" id="MDE1464091.1"/>
    </source>
</evidence>
<comment type="subcellular location">
    <subcellularLocation>
        <location evidence="1">Cell inner membrane</location>
        <topology evidence="1">Single-pass membrane protein</topology>
    </subcellularLocation>
</comment>
<feature type="domain" description="General secretion pathway GspH" evidence="12">
    <location>
        <begin position="45"/>
        <end position="154"/>
    </location>
</feature>
<dbReference type="RefSeq" id="WP_274690422.1">
    <property type="nucleotide sequence ID" value="NZ_JAPMOU010000028.1"/>
</dbReference>
<dbReference type="PROSITE" id="PS00409">
    <property type="entry name" value="PROKAR_NTER_METHYL"/>
    <property type="match status" value="1"/>
</dbReference>